<keyword evidence="4" id="KW-1185">Reference proteome</keyword>
<dbReference type="InterPro" id="IPR003768">
    <property type="entry name" value="ScpA"/>
</dbReference>
<protein>
    <recommendedName>
        <fullName evidence="2">Segregation and condensation protein A</fullName>
    </recommendedName>
</protein>
<evidence type="ECO:0000256" key="2">
    <source>
        <dbReference type="ARBA" id="ARBA00044777"/>
    </source>
</evidence>
<organism evidence="3 4">
    <name type="scientific">Parascardovia denticolens DSM 10105 = JCM 12538</name>
    <dbReference type="NCBI Taxonomy" id="864564"/>
    <lineage>
        <taxon>Bacteria</taxon>
        <taxon>Bacillati</taxon>
        <taxon>Actinomycetota</taxon>
        <taxon>Actinomycetes</taxon>
        <taxon>Bifidobacteriales</taxon>
        <taxon>Bifidobacteriaceae</taxon>
        <taxon>Parascardovia</taxon>
    </lineage>
</organism>
<evidence type="ECO:0000256" key="1">
    <source>
        <dbReference type="ARBA" id="ARBA00022829"/>
    </source>
</evidence>
<dbReference type="PANTHER" id="PTHR33969:SF2">
    <property type="entry name" value="SEGREGATION AND CONDENSATION PROTEIN A"/>
    <property type="match status" value="1"/>
</dbReference>
<evidence type="ECO:0000313" key="4">
    <source>
        <dbReference type="Proteomes" id="UP000004946"/>
    </source>
</evidence>
<accession>E6JZ68</accession>
<proteinExistence type="predicted"/>
<keyword evidence="1" id="KW-0159">Chromosome partition</keyword>
<reference evidence="3 4" key="1">
    <citation type="submission" date="2010-12" db="EMBL/GenBank/DDBJ databases">
        <authorList>
            <person name="Muzny D."/>
            <person name="Qin X."/>
            <person name="Buhay C."/>
            <person name="Dugan-Rocha S."/>
            <person name="Ding Y."/>
            <person name="Chen G."/>
            <person name="Hawes A."/>
            <person name="Holder M."/>
            <person name="Jhangiani S."/>
            <person name="Johnson A."/>
            <person name="Khan Z."/>
            <person name="Li Z."/>
            <person name="Liu W."/>
            <person name="Liu X."/>
            <person name="Perez L."/>
            <person name="Shen H."/>
            <person name="Wang Q."/>
            <person name="Watt J."/>
            <person name="Xi L."/>
            <person name="Xin Y."/>
            <person name="Zhou J."/>
            <person name="Deng J."/>
            <person name="Jiang H."/>
            <person name="Liu Y."/>
            <person name="Qu J."/>
            <person name="Song X.-Z."/>
            <person name="Zhang L."/>
            <person name="Villasana D."/>
            <person name="Johnson A."/>
            <person name="Liu J."/>
            <person name="Liyanage D."/>
            <person name="Lorensuhewa L."/>
            <person name="Robinson T."/>
            <person name="Song A."/>
            <person name="Song B.-B."/>
            <person name="Dinh H."/>
            <person name="Thornton R."/>
            <person name="Coyle M."/>
            <person name="Francisco L."/>
            <person name="Jackson L."/>
            <person name="Javaid M."/>
            <person name="Korchina V."/>
            <person name="Kovar C."/>
            <person name="Mata R."/>
            <person name="Mathew T."/>
            <person name="Ngo R."/>
            <person name="Nguyen L."/>
            <person name="Nguyen N."/>
            <person name="Okwuonu G."/>
            <person name="Ongeri F."/>
            <person name="Pham C."/>
            <person name="Simmons D."/>
            <person name="Wilczek-Boney K."/>
            <person name="Hale W."/>
            <person name="Jakkamsetti A."/>
            <person name="Pham P."/>
            <person name="Ruth R."/>
            <person name="San Lucas F."/>
            <person name="Warren J."/>
            <person name="Zhang J."/>
            <person name="Zhao Z."/>
            <person name="Zhou C."/>
            <person name="Zhu D."/>
            <person name="Lee S."/>
            <person name="Bess C."/>
            <person name="Blankenburg K."/>
            <person name="Forbes L."/>
            <person name="Fu Q."/>
            <person name="Gubbala S."/>
            <person name="Hirani K."/>
            <person name="Jayaseelan J.C."/>
            <person name="Lara F."/>
            <person name="Munidasa M."/>
            <person name="Palculict T."/>
            <person name="Patil S."/>
            <person name="Pu L.-L."/>
            <person name="Saada N."/>
            <person name="Tang L."/>
            <person name="Weissenberger G."/>
            <person name="Zhu Y."/>
            <person name="Hemphill L."/>
            <person name="Shang Y."/>
            <person name="Youmans B."/>
            <person name="Ayvaz T."/>
            <person name="Ross M."/>
            <person name="Santibanez J."/>
            <person name="Aqrawi P."/>
            <person name="Gross S."/>
            <person name="Joshi V."/>
            <person name="Fowler G."/>
            <person name="Nazareth L."/>
            <person name="Reid J."/>
            <person name="Worley K."/>
            <person name="Petrosino J."/>
            <person name="Highlander S."/>
            <person name="Gibbs R."/>
        </authorList>
    </citation>
    <scope>NUCLEOTIDE SEQUENCE [LARGE SCALE GENOMIC DNA]</scope>
    <source>
        <strain evidence="3 4">DSM 10105</strain>
    </source>
</reference>
<dbReference type="RefSeq" id="WP_006289346.1">
    <property type="nucleotide sequence ID" value="NZ_AP012333.1"/>
</dbReference>
<evidence type="ECO:0000313" key="3">
    <source>
        <dbReference type="EMBL" id="EFT83958.1"/>
    </source>
</evidence>
<comment type="caution">
    <text evidence="3">The sequence shown here is derived from an EMBL/GenBank/DDBJ whole genome shotgun (WGS) entry which is preliminary data.</text>
</comment>
<dbReference type="Pfam" id="PF02616">
    <property type="entry name" value="SMC_ScpA"/>
    <property type="match status" value="1"/>
</dbReference>
<gene>
    <name evidence="3" type="ORF">HMPREF0620_0963</name>
</gene>
<dbReference type="KEGG" id="pdo:PSDT_0679"/>
<name>E6JZ68_PARDN</name>
<dbReference type="PANTHER" id="PTHR33969">
    <property type="entry name" value="SEGREGATION AND CONDENSATION PROTEIN A"/>
    <property type="match status" value="1"/>
</dbReference>
<dbReference type="HOGENOM" id="CLU_038686_1_0_11"/>
<dbReference type="EMBL" id="AEON01000001">
    <property type="protein sequence ID" value="EFT83958.1"/>
    <property type="molecule type" value="Genomic_DNA"/>
</dbReference>
<dbReference type="Gene3D" id="6.10.250.2410">
    <property type="match status" value="1"/>
</dbReference>
<dbReference type="eggNOG" id="COG1354">
    <property type="taxonomic scope" value="Bacteria"/>
</dbReference>
<dbReference type="GO" id="GO:0007059">
    <property type="term" value="P:chromosome segregation"/>
    <property type="evidence" value="ECO:0007669"/>
    <property type="project" value="UniProtKB-KW"/>
</dbReference>
<dbReference type="PATRIC" id="fig|864564.6.peg.750"/>
<dbReference type="AlphaFoldDB" id="E6JZ68"/>
<sequence>MALEETEISERFVVSLDSYQGPFDALLSMLAQRKMELSQISLALITEDFLRYVSTLDMIEDADQISSFIDVASILVEAKSASLLPHEEAQEPLEQSLEALRERDLLFARLLQYRAFKEAGEDFRQRLAANSGSFPHPGYMDGAIAAMLPELAWSVRPEDLARIAASAIANAPLSQVRVDQLHVPMVSLRQEATVVRERLQAAGPQADVTFASLIEDVQERLVVVARFFSLLAFFKQGLIQFKQAGPFESLHIRWAGQEDGQEAEDAAFGGISQEDFA</sequence>
<dbReference type="Proteomes" id="UP000004946">
    <property type="component" value="Chromosome"/>
</dbReference>